<dbReference type="EMBL" id="RHLD01000030">
    <property type="protein sequence ID" value="TPP54126.1"/>
    <property type="molecule type" value="Genomic_DNA"/>
</dbReference>
<dbReference type="Gene3D" id="3.30.559.70">
    <property type="entry name" value="Choline/Carnitine o-acyltransferase, domain 2"/>
    <property type="match status" value="1"/>
</dbReference>
<dbReference type="InterPro" id="IPR023213">
    <property type="entry name" value="CAT-like_dom_sf"/>
</dbReference>
<dbReference type="Gene3D" id="3.30.420.210">
    <property type="entry name" value="SEP domain"/>
    <property type="match status" value="1"/>
</dbReference>
<proteinExistence type="inferred from homology"/>
<dbReference type="FunFam" id="3.10.20.90:FF:000505">
    <property type="entry name" value="SEP domain containing protein, putative"/>
    <property type="match status" value="1"/>
</dbReference>
<dbReference type="Proteomes" id="UP000318821">
    <property type="component" value="Unassembled WGS sequence"/>
</dbReference>
<comment type="caution">
    <text evidence="6">The sequence shown here is derived from an EMBL/GenBank/DDBJ whole genome shotgun (WGS) entry which is preliminary data.</text>
</comment>
<feature type="compositionally biased region" description="Low complexity" evidence="4">
    <location>
        <begin position="233"/>
        <end position="254"/>
    </location>
</feature>
<feature type="domain" description="SEP" evidence="5">
    <location>
        <begin position="150"/>
        <end position="215"/>
    </location>
</feature>
<dbReference type="InterPro" id="IPR039551">
    <property type="entry name" value="Cho/carn_acyl_trans"/>
</dbReference>
<reference evidence="7" key="1">
    <citation type="submission" date="2019-02" db="EMBL/GenBank/DDBJ databases">
        <title>FDA dAtabase for Regulatory Grade micrObial Sequences (FDA-ARGOS): Supporting development and validation of Infectious Disease Dx tests.</title>
        <authorList>
            <person name="Duncan R."/>
            <person name="Fisher C."/>
            <person name="Tallon L."/>
            <person name="Sadzewicz L."/>
            <person name="Sengamalay N."/>
            <person name="Ott S."/>
            <person name="Godinez A."/>
            <person name="Nagaraj S."/>
            <person name="Vavikolanu K."/>
            <person name="Vyas G."/>
            <person name="Nadendla S."/>
            <person name="Aluvathingal J."/>
            <person name="Sichtig H."/>
        </authorList>
    </citation>
    <scope>NUCLEOTIDE SEQUENCE [LARGE SCALE GENOMIC DNA]</scope>
    <source>
        <strain evidence="7">FDAARGOS_360</strain>
    </source>
</reference>
<dbReference type="VEuPathDB" id="TriTrypDB:LdCL_220008000"/>
<gene>
    <name evidence="6" type="ORF">CGC20_16690</name>
</gene>
<dbReference type="PANTHER" id="PTHR22589:SF16">
    <property type="entry name" value="CARNITINE O-PALMITOYLTRANSFERASE 2, MITOCHONDRIAL"/>
    <property type="match status" value="1"/>
</dbReference>
<dbReference type="InterPro" id="IPR000542">
    <property type="entry name" value="Carn_acyl_trans"/>
</dbReference>
<dbReference type="GO" id="GO:0004095">
    <property type="term" value="F:carnitine O-palmitoyltransferase activity"/>
    <property type="evidence" value="ECO:0007669"/>
    <property type="project" value="TreeGrafter"/>
</dbReference>
<dbReference type="PROSITE" id="PS51399">
    <property type="entry name" value="SEP"/>
    <property type="match status" value="1"/>
</dbReference>
<dbReference type="Gene3D" id="3.10.20.90">
    <property type="entry name" value="Phosphatidylinositol 3-kinase Catalytic Subunit, Chain A, domain 1"/>
    <property type="match status" value="1"/>
</dbReference>
<evidence type="ECO:0000256" key="1">
    <source>
        <dbReference type="ARBA" id="ARBA00005232"/>
    </source>
</evidence>
<dbReference type="Gene3D" id="3.30.559.10">
    <property type="entry name" value="Chloramphenicol acetyltransferase-like domain"/>
    <property type="match status" value="1"/>
</dbReference>
<evidence type="ECO:0000313" key="7">
    <source>
        <dbReference type="Proteomes" id="UP000318821"/>
    </source>
</evidence>
<dbReference type="Pfam" id="PF08059">
    <property type="entry name" value="SEP"/>
    <property type="match status" value="1"/>
</dbReference>
<dbReference type="SUPFAM" id="SSF102848">
    <property type="entry name" value="NSFL1 (p97 ATPase) cofactor p47, SEP domain"/>
    <property type="match status" value="1"/>
</dbReference>
<dbReference type="FunFam" id="3.30.420.210:FF:000011">
    <property type="entry name" value="SEP_domain_containing_protein_-_putative"/>
    <property type="match status" value="1"/>
</dbReference>
<evidence type="ECO:0000259" key="5">
    <source>
        <dbReference type="PROSITE" id="PS51399"/>
    </source>
</evidence>
<dbReference type="Pfam" id="PF00755">
    <property type="entry name" value="Carn_acyltransf"/>
    <property type="match status" value="1"/>
</dbReference>
<keyword evidence="3 6" id="KW-0012">Acyltransferase</keyword>
<dbReference type="InterPro" id="IPR042231">
    <property type="entry name" value="Cho/carn_acyl_trans_2"/>
</dbReference>
<dbReference type="GO" id="GO:0005739">
    <property type="term" value="C:mitochondrion"/>
    <property type="evidence" value="ECO:0007669"/>
    <property type="project" value="TreeGrafter"/>
</dbReference>
<evidence type="ECO:0000256" key="4">
    <source>
        <dbReference type="SAM" id="MobiDB-lite"/>
    </source>
</evidence>
<dbReference type="InterPro" id="IPR029071">
    <property type="entry name" value="Ubiquitin-like_domsf"/>
</dbReference>
<accession>A0A504Y060</accession>
<dbReference type="VEuPathDB" id="TriTrypDB:LdBPK_220200.1"/>
<comment type="similarity">
    <text evidence="1">Belongs to the carnitine/choline acetyltransferase family.</text>
</comment>
<feature type="region of interest" description="Disordered" evidence="4">
    <location>
        <begin position="59"/>
        <end position="87"/>
    </location>
</feature>
<protein>
    <submittedName>
        <fullName evidence="6">Choline/Carnitine o-acyltransferase family protein</fullName>
    </submittedName>
</protein>
<name>A0A504Y060_LEIDO</name>
<feature type="region of interest" description="Disordered" evidence="4">
    <location>
        <begin position="233"/>
        <end position="267"/>
    </location>
</feature>
<dbReference type="VEuPathDB" id="TriTrypDB:LdCL_220008100"/>
<evidence type="ECO:0000313" key="6">
    <source>
        <dbReference type="EMBL" id="TPP54126.1"/>
    </source>
</evidence>
<dbReference type="GO" id="GO:0006635">
    <property type="term" value="P:fatty acid beta-oxidation"/>
    <property type="evidence" value="ECO:0007669"/>
    <property type="project" value="TreeGrafter"/>
</dbReference>
<dbReference type="SUPFAM" id="SSF54236">
    <property type="entry name" value="Ubiquitin-like"/>
    <property type="match status" value="1"/>
</dbReference>
<dbReference type="PANTHER" id="PTHR22589">
    <property type="entry name" value="CARNITINE O-ACYLTRANSFERASE"/>
    <property type="match status" value="1"/>
</dbReference>
<dbReference type="VEuPathDB" id="TriTrypDB:LDHU3_22.0470"/>
<dbReference type="VEuPathDB" id="TriTrypDB:LdBPK_220190.1"/>
<dbReference type="InterPro" id="IPR012989">
    <property type="entry name" value="SEP_domain"/>
</dbReference>
<evidence type="ECO:0000256" key="3">
    <source>
        <dbReference type="ARBA" id="ARBA00023315"/>
    </source>
</evidence>
<organism evidence="6 7">
    <name type="scientific">Leishmania donovani</name>
    <dbReference type="NCBI Taxonomy" id="5661"/>
    <lineage>
        <taxon>Eukaryota</taxon>
        <taxon>Discoba</taxon>
        <taxon>Euglenozoa</taxon>
        <taxon>Kinetoplastea</taxon>
        <taxon>Metakinetoplastina</taxon>
        <taxon>Trypanosomatida</taxon>
        <taxon>Trypanosomatidae</taxon>
        <taxon>Leishmaniinae</taxon>
        <taxon>Leishmania</taxon>
    </lineage>
</organism>
<dbReference type="InterPro" id="IPR036241">
    <property type="entry name" value="NSFL1C_SEP_dom_sf"/>
</dbReference>
<evidence type="ECO:0000256" key="2">
    <source>
        <dbReference type="ARBA" id="ARBA00022679"/>
    </source>
</evidence>
<sequence>MDGEKLSSINTLRTRFPALTVSDARALLERHNWNVTIAGAEAERGERQRKKADSANYFVGGGDKGSGQQVMAPPGESVSDRSGEIGSGSGVHSMIDRIFRKAEVEMAKASGGDGGTGVEDNEPRAFYGRGQRLGYTANPSPYVASTLRAARSVCITVYRNGFEVDSNGFVPLNSDEGRQFVEAMDKGYVPPSLAAKYPNTDLTVNLRDCLQVDYVPPSYIPFQGHGHRLAAPSSAAASSAAPADAQASPATAGSPGTPTYDPSRAVEVRSDEATSFVVLLNTRGERRQVQVNPERHTVDDLYSLAHAYQPELPNFILVERGMPPRRLEASTRSQTIAQAKLSRAVVALQQLSPVHIRQLGRAPHKCGGLAKGNGTGTTDTIACAHTALPASLPKLPLPLFMTRCSGTWRLRRLFRDCSRLSEGRGAHVHEELRRTDKANPHTSYISSDLFEQTLKGRSALPLRSHRTWLVRPDPEKQDMLVRSAYWLWASVQFYKLYLDNQLRPEVRYAVDGIFSKRSGYWTAEWFQRTAALLPDYVSTPFVYSASLGVAQPLDMSQFDCLFNSSRMPGVLQDEIKPVGFVPHALVQYRGHQFQITVADADCVPLSIDELYAQLRDIVCTNVAPAHTDVSVFTALPRTEWNGARTMLLRNVINGKSLEAVEESMLVLNLDADDERDAMVDPMSPVGVTAKSPSVRAGNRWWDKSLSVSVNSRGDIAVSAESSWGDGVAVRRYINDVYALSRAAHSHVLRKDAPATHKIRQLQWHVPDELVAAAQRVTRRVTKDRESLDVAAGVLDIATTPTPAVEATVQLAAQLAMFRVHQQQPMNCMQNTDMHCYRRGRSEQIPLTTLESTAFLLSMRSSVRETQQAACHAAVQRYKAEKKAVSRGSSTYSHLLALRLTAERFLGRVPDLYNDPVFSLVAEPALRFEMVEAGATYGCGYALHPFSCHLTCSRTGSTLLYQVTSPPPSSVGVATSSATFAAAFTRACQEVSALLAPD</sequence>
<dbReference type="VEuPathDB" id="TriTrypDB:LDHU3_22.0460"/>
<dbReference type="AlphaFoldDB" id="A0A504Y060"/>
<dbReference type="SUPFAM" id="SSF52777">
    <property type="entry name" value="CoA-dependent acyltransferases"/>
    <property type="match status" value="2"/>
</dbReference>
<keyword evidence="2 6" id="KW-0808">Transferase</keyword>